<gene>
    <name evidence="1" type="ORF">KM92DES2_12107</name>
</gene>
<evidence type="ECO:0000313" key="1">
    <source>
        <dbReference type="EMBL" id="SBW05842.1"/>
    </source>
</evidence>
<protein>
    <submittedName>
        <fullName evidence="1">Uncharacterized protein</fullName>
    </submittedName>
</protein>
<dbReference type="AlphaFoldDB" id="A0A212K2G8"/>
<dbReference type="EMBL" id="FLUP01000001">
    <property type="protein sequence ID" value="SBW05842.1"/>
    <property type="molecule type" value="Genomic_DNA"/>
</dbReference>
<sequence>MRSMIWSSVSAVFLATMRHLMGLCAAAKGRSHAKYIVSYCKNDRFSYQFMAKDANRTKLFAPELPSAAILQKKSGRETVRNCCHQWQGRQANKKAARRRLSKQDSQPDLRMALGLGAGGQIFLEFGLFFHNLGVAADAVGVLELFLGVHNIVQALFALLACEVIVATGAAALGKAFLAVHLMVTGNALNLGMHCVREHNGLLGTLEFQRFVRGGGRCKRGQGQGKHHDTGKNQNFLHGRPPFVRQMRTNWCDFTALITVSQ</sequence>
<accession>A0A212K2G8</accession>
<reference evidence="1" key="1">
    <citation type="submission" date="2016-04" db="EMBL/GenBank/DDBJ databases">
        <authorList>
            <person name="Evans L.H."/>
            <person name="Alamgir A."/>
            <person name="Owens N."/>
            <person name="Weber N.D."/>
            <person name="Virtaneva K."/>
            <person name="Barbian K."/>
            <person name="Babar A."/>
            <person name="Rosenke K."/>
        </authorList>
    </citation>
    <scope>NUCLEOTIDE SEQUENCE</scope>
    <source>
        <strain evidence="1">92-2</strain>
    </source>
</reference>
<organism evidence="1">
    <name type="scientific">uncultured Desulfovibrio sp</name>
    <dbReference type="NCBI Taxonomy" id="167968"/>
    <lineage>
        <taxon>Bacteria</taxon>
        <taxon>Pseudomonadati</taxon>
        <taxon>Thermodesulfobacteriota</taxon>
        <taxon>Desulfovibrionia</taxon>
        <taxon>Desulfovibrionales</taxon>
        <taxon>Desulfovibrionaceae</taxon>
        <taxon>Desulfovibrio</taxon>
        <taxon>environmental samples</taxon>
    </lineage>
</organism>
<proteinExistence type="predicted"/>
<name>A0A212K2G8_9BACT</name>